<feature type="region of interest" description="Disordered" evidence="9">
    <location>
        <begin position="485"/>
        <end position="516"/>
    </location>
</feature>
<feature type="transmembrane region" description="Helical" evidence="10">
    <location>
        <begin position="183"/>
        <end position="202"/>
    </location>
</feature>
<dbReference type="NCBIfam" id="NF003715">
    <property type="entry name" value="PRK05326.1-2"/>
    <property type="match status" value="1"/>
</dbReference>
<dbReference type="Pfam" id="PF00999">
    <property type="entry name" value="Na_H_Exchanger"/>
    <property type="match status" value="1"/>
</dbReference>
<dbReference type="PANTHER" id="PTHR32507:SF7">
    <property type="entry name" value="K(+)_H(+) ANTIPORTER NHAP2"/>
    <property type="match status" value="1"/>
</dbReference>
<comment type="subcellular location">
    <subcellularLocation>
        <location evidence="1">Cell membrane</location>
        <topology evidence="1">Multi-pass membrane protein</topology>
    </subcellularLocation>
</comment>
<keyword evidence="5 10" id="KW-0812">Transmembrane</keyword>
<feature type="transmembrane region" description="Helical" evidence="10">
    <location>
        <begin position="156"/>
        <end position="176"/>
    </location>
</feature>
<feature type="domain" description="RCK C-terminal" evidence="11">
    <location>
        <begin position="392"/>
        <end position="473"/>
    </location>
</feature>
<feature type="transmembrane region" description="Helical" evidence="10">
    <location>
        <begin position="85"/>
        <end position="106"/>
    </location>
</feature>
<feature type="transmembrane region" description="Helical" evidence="10">
    <location>
        <begin position="214"/>
        <end position="242"/>
    </location>
</feature>
<evidence type="ECO:0000259" key="11">
    <source>
        <dbReference type="PROSITE" id="PS51202"/>
    </source>
</evidence>
<organism evidence="12 13">
    <name type="scientific">Streptomyces bambusae</name>
    <dbReference type="NCBI Taxonomy" id="1550616"/>
    <lineage>
        <taxon>Bacteria</taxon>
        <taxon>Bacillati</taxon>
        <taxon>Actinomycetota</taxon>
        <taxon>Actinomycetes</taxon>
        <taxon>Kitasatosporales</taxon>
        <taxon>Streptomycetaceae</taxon>
        <taxon>Streptomyces</taxon>
    </lineage>
</organism>
<evidence type="ECO:0000256" key="4">
    <source>
        <dbReference type="ARBA" id="ARBA00022475"/>
    </source>
</evidence>
<evidence type="ECO:0000313" key="13">
    <source>
        <dbReference type="Proteomes" id="UP000812013"/>
    </source>
</evidence>
<evidence type="ECO:0000256" key="5">
    <source>
        <dbReference type="ARBA" id="ARBA00022692"/>
    </source>
</evidence>
<dbReference type="RefSeq" id="WP_219670369.1">
    <property type="nucleotide sequence ID" value="NZ_WTFF01000257.1"/>
</dbReference>
<dbReference type="InterPro" id="IPR036721">
    <property type="entry name" value="RCK_C_sf"/>
</dbReference>
<keyword evidence="8 10" id="KW-0472">Membrane</keyword>
<dbReference type="InterPro" id="IPR006037">
    <property type="entry name" value="RCK_C"/>
</dbReference>
<gene>
    <name evidence="12" type="ORF">GPJ59_27250</name>
</gene>
<dbReference type="InterPro" id="IPR038770">
    <property type="entry name" value="Na+/solute_symporter_sf"/>
</dbReference>
<evidence type="ECO:0000256" key="3">
    <source>
        <dbReference type="ARBA" id="ARBA00022449"/>
    </source>
</evidence>
<name>A0ABS6ZCJ5_9ACTN</name>
<evidence type="ECO:0000256" key="2">
    <source>
        <dbReference type="ARBA" id="ARBA00022448"/>
    </source>
</evidence>
<feature type="transmembrane region" description="Helical" evidence="10">
    <location>
        <begin position="54"/>
        <end position="73"/>
    </location>
</feature>
<evidence type="ECO:0000256" key="9">
    <source>
        <dbReference type="SAM" id="MobiDB-lite"/>
    </source>
</evidence>
<feature type="transmembrane region" description="Helical" evidence="10">
    <location>
        <begin position="355"/>
        <end position="375"/>
    </location>
</feature>
<dbReference type="SUPFAM" id="SSF116726">
    <property type="entry name" value="TrkA C-terminal domain-like"/>
    <property type="match status" value="1"/>
</dbReference>
<keyword evidence="4" id="KW-1003">Cell membrane</keyword>
<evidence type="ECO:0000256" key="1">
    <source>
        <dbReference type="ARBA" id="ARBA00004651"/>
    </source>
</evidence>
<keyword evidence="3" id="KW-0050">Antiport</keyword>
<dbReference type="NCBIfam" id="NF003716">
    <property type="entry name" value="PRK05326.1-3"/>
    <property type="match status" value="1"/>
</dbReference>
<feature type="compositionally biased region" description="Basic and acidic residues" evidence="9">
    <location>
        <begin position="507"/>
        <end position="516"/>
    </location>
</feature>
<dbReference type="Proteomes" id="UP000812013">
    <property type="component" value="Unassembled WGS sequence"/>
</dbReference>
<proteinExistence type="predicted"/>
<dbReference type="PANTHER" id="PTHR32507">
    <property type="entry name" value="NA(+)/H(+) ANTIPORTER 1"/>
    <property type="match status" value="1"/>
</dbReference>
<feature type="compositionally biased region" description="Gly residues" evidence="9">
    <location>
        <begin position="485"/>
        <end position="506"/>
    </location>
</feature>
<accession>A0ABS6ZCJ5</accession>
<evidence type="ECO:0000256" key="7">
    <source>
        <dbReference type="ARBA" id="ARBA00023065"/>
    </source>
</evidence>
<keyword evidence="7" id="KW-0406">Ion transport</keyword>
<feature type="transmembrane region" description="Helical" evidence="10">
    <location>
        <begin position="288"/>
        <end position="311"/>
    </location>
</feature>
<evidence type="ECO:0000256" key="10">
    <source>
        <dbReference type="SAM" id="Phobius"/>
    </source>
</evidence>
<dbReference type="Pfam" id="PF02080">
    <property type="entry name" value="TrkA_C"/>
    <property type="match status" value="1"/>
</dbReference>
<dbReference type="Gene3D" id="1.20.1530.20">
    <property type="match status" value="1"/>
</dbReference>
<feature type="transmembrane region" description="Helical" evidence="10">
    <location>
        <begin position="323"/>
        <end position="343"/>
    </location>
</feature>
<evidence type="ECO:0000256" key="8">
    <source>
        <dbReference type="ARBA" id="ARBA00023136"/>
    </source>
</evidence>
<reference evidence="12 13" key="1">
    <citation type="submission" date="2019-12" db="EMBL/GenBank/DDBJ databases">
        <title>Genome sequence of Streptomyces bambusae.</title>
        <authorList>
            <person name="Bansal K."/>
            <person name="Choksket S."/>
            <person name="Korpole S."/>
            <person name="Patil P.B."/>
        </authorList>
    </citation>
    <scope>NUCLEOTIDE SEQUENCE [LARGE SCALE GENOMIC DNA]</scope>
    <source>
        <strain evidence="12 13">SK60</strain>
    </source>
</reference>
<comment type="caution">
    <text evidence="12">The sequence shown here is derived from an EMBL/GenBank/DDBJ whole genome shotgun (WGS) entry which is preliminary data.</text>
</comment>
<dbReference type="EMBL" id="WTFF01000257">
    <property type="protein sequence ID" value="MBW5485472.1"/>
    <property type="molecule type" value="Genomic_DNA"/>
</dbReference>
<protein>
    <submittedName>
        <fullName evidence="12">Potassium/proton antiporter</fullName>
    </submittedName>
</protein>
<feature type="transmembrane region" description="Helical" evidence="10">
    <location>
        <begin position="263"/>
        <end position="282"/>
    </location>
</feature>
<dbReference type="InterPro" id="IPR006153">
    <property type="entry name" value="Cation/H_exchanger_TM"/>
</dbReference>
<dbReference type="PROSITE" id="PS51202">
    <property type="entry name" value="RCK_C"/>
    <property type="match status" value="1"/>
</dbReference>
<keyword evidence="6 10" id="KW-1133">Transmembrane helix</keyword>
<sequence length="516" mass="52966">MLVCSLVLLVAVGAVRISSRSGLPSLLIYLGIGIAIGQDGIGNVVFDNAALTQVFGYAALVVILAEGGLGTKWNEIKPALPAATMLSLVGVAVSVSVTAAGAHYLVGLDWQQSLLIGAVVSSTDAAAVFSVLRKVPLPPRVTGVLEAESGFNDAPVVILVVAFSAVGPVDEWYVLIGKIAGELAVGAAIGLAVGFLGAYGLRHIALPASGLYPIAVMAIAVTAYAAGALVHGSGFLAVYLAAMVLGNAKLPHWPATRGFADGLGWIAQIGMFVLLGLLVTPHELLGDFWPAVVIGLVLTTVARPLEVFVSLLPFRMPWREQALLSWAGLRGAVPIILATIPMVSGVEDSDRVFNIVFVLVVVYTLVQGPTLPWVARKLKLGDSVEATSDLGIESAPLEKLRGHLLSFAIPEGSRMHGVEVSELRLPGGASVTLVVRDGKSFVPLPSTVLRRGDELLVVATDPVRDAAEARLRAVARGGKLAGWLGTGDAGGGGAGGGGAGGGGARGGSERGGRRSR</sequence>
<dbReference type="Gene3D" id="3.30.70.1450">
    <property type="entry name" value="Regulator of K+ conductance, C-terminal domain"/>
    <property type="match status" value="1"/>
</dbReference>
<evidence type="ECO:0000256" key="6">
    <source>
        <dbReference type="ARBA" id="ARBA00022989"/>
    </source>
</evidence>
<evidence type="ECO:0000313" key="12">
    <source>
        <dbReference type="EMBL" id="MBW5485472.1"/>
    </source>
</evidence>
<keyword evidence="13" id="KW-1185">Reference proteome</keyword>
<keyword evidence="2" id="KW-0813">Transport</keyword>